<dbReference type="PROSITE" id="PS51471">
    <property type="entry name" value="FE2OG_OXY"/>
    <property type="match status" value="1"/>
</dbReference>
<evidence type="ECO:0000313" key="3">
    <source>
        <dbReference type="EMBL" id="KAJ7333564.1"/>
    </source>
</evidence>
<dbReference type="InterPro" id="IPR050231">
    <property type="entry name" value="Iron_ascorbate_oxido_reductase"/>
</dbReference>
<dbReference type="Proteomes" id="UP001163046">
    <property type="component" value="Unassembled WGS sequence"/>
</dbReference>
<dbReference type="Pfam" id="PF03171">
    <property type="entry name" value="2OG-FeII_Oxy"/>
    <property type="match status" value="1"/>
</dbReference>
<dbReference type="InterPro" id="IPR005123">
    <property type="entry name" value="Oxoglu/Fe-dep_dioxygenase_dom"/>
</dbReference>
<proteinExistence type="predicted"/>
<organism evidence="3 4">
    <name type="scientific">Desmophyllum pertusum</name>
    <dbReference type="NCBI Taxonomy" id="174260"/>
    <lineage>
        <taxon>Eukaryota</taxon>
        <taxon>Metazoa</taxon>
        <taxon>Cnidaria</taxon>
        <taxon>Anthozoa</taxon>
        <taxon>Hexacorallia</taxon>
        <taxon>Scleractinia</taxon>
        <taxon>Caryophylliina</taxon>
        <taxon>Caryophylliidae</taxon>
        <taxon>Desmophyllum</taxon>
    </lineage>
</organism>
<accession>A0A9X0CEY3</accession>
<keyword evidence="1" id="KW-0732">Signal</keyword>
<gene>
    <name evidence="3" type="ORF">OS493_017102</name>
</gene>
<name>A0A9X0CEY3_9CNID</name>
<dbReference type="AlphaFoldDB" id="A0A9X0CEY3"/>
<dbReference type="SUPFAM" id="SSF51197">
    <property type="entry name" value="Clavaminate synthase-like"/>
    <property type="match status" value="1"/>
</dbReference>
<evidence type="ECO:0000259" key="2">
    <source>
        <dbReference type="PROSITE" id="PS51471"/>
    </source>
</evidence>
<evidence type="ECO:0000313" key="4">
    <source>
        <dbReference type="Proteomes" id="UP001163046"/>
    </source>
</evidence>
<dbReference type="InterPro" id="IPR044861">
    <property type="entry name" value="IPNS-like_FE2OG_OXY"/>
</dbReference>
<protein>
    <recommendedName>
        <fullName evidence="2">Fe2OG dioxygenase domain-containing protein</fullName>
    </recommendedName>
</protein>
<dbReference type="EMBL" id="MU827786">
    <property type="protein sequence ID" value="KAJ7333564.1"/>
    <property type="molecule type" value="Genomic_DNA"/>
</dbReference>
<feature type="domain" description="Fe2OG dioxygenase" evidence="2">
    <location>
        <begin position="39"/>
        <end position="150"/>
    </location>
</feature>
<comment type="caution">
    <text evidence="3">The sequence shown here is derived from an EMBL/GenBank/DDBJ whole genome shotgun (WGS) entry which is preliminary data.</text>
</comment>
<feature type="chain" id="PRO_5040992838" description="Fe2OG dioxygenase domain-containing protein" evidence="1">
    <location>
        <begin position="18"/>
        <end position="184"/>
    </location>
</feature>
<sequence length="184" mass="20770">MSQYLMDLGLRVLSVLAIGLNMEPDSFVFGYKKMGTSLGGTWIRFNYYPVIPDISKVKPGQIRCGEHNDYGGITLLIQDDVGRLEISNIKLNGQFVPATPMKGTLLVNIGDLMQRWTSDKLKSAVHRVVIPEVEIKRRVPRRSFVCFFDPDLDSLITCLDGSNKYPPVIAGDWVKGKFYATYKY</sequence>
<dbReference type="PANTHER" id="PTHR47990">
    <property type="entry name" value="2-OXOGLUTARATE (2OG) AND FE(II)-DEPENDENT OXYGENASE SUPERFAMILY PROTEIN-RELATED"/>
    <property type="match status" value="1"/>
</dbReference>
<dbReference type="OrthoDB" id="288590at2759"/>
<reference evidence="3" key="1">
    <citation type="submission" date="2023-01" db="EMBL/GenBank/DDBJ databases">
        <title>Genome assembly of the deep-sea coral Lophelia pertusa.</title>
        <authorList>
            <person name="Herrera S."/>
            <person name="Cordes E."/>
        </authorList>
    </citation>
    <scope>NUCLEOTIDE SEQUENCE</scope>
    <source>
        <strain evidence="3">USNM1676648</strain>
        <tissue evidence="3">Polyp</tissue>
    </source>
</reference>
<feature type="signal peptide" evidence="1">
    <location>
        <begin position="1"/>
        <end position="17"/>
    </location>
</feature>
<keyword evidence="4" id="KW-1185">Reference proteome</keyword>
<dbReference type="Gene3D" id="2.60.120.330">
    <property type="entry name" value="B-lactam Antibiotic, Isopenicillin N Synthase, Chain"/>
    <property type="match status" value="1"/>
</dbReference>
<evidence type="ECO:0000256" key="1">
    <source>
        <dbReference type="SAM" id="SignalP"/>
    </source>
</evidence>
<dbReference type="InterPro" id="IPR027443">
    <property type="entry name" value="IPNS-like_sf"/>
</dbReference>